<reference evidence="2 3" key="1">
    <citation type="submission" date="2006-10" db="EMBL/GenBank/DDBJ databases">
        <title>The Genome Sequence of Batrachochytrium dendrobatidis JEL423.</title>
        <authorList>
            <consortium name="The Broad Institute Genome Sequencing Platform"/>
            <person name="Birren B."/>
            <person name="Lander E."/>
            <person name="Galagan J."/>
            <person name="Cuomo C."/>
            <person name="Devon K."/>
            <person name="Jaffe D."/>
            <person name="Butler J."/>
            <person name="Alvarez P."/>
            <person name="Gnerre S."/>
            <person name="Grabherr M."/>
            <person name="Kleber M."/>
            <person name="Mauceli E."/>
            <person name="Brockman W."/>
            <person name="Young S."/>
            <person name="LaButti K."/>
            <person name="Sykes S."/>
            <person name="DeCaprio D."/>
            <person name="Crawford M."/>
            <person name="Koehrsen M."/>
            <person name="Engels R."/>
            <person name="Montgomery P."/>
            <person name="Pearson M."/>
            <person name="Howarth C."/>
            <person name="Larson L."/>
            <person name="White J."/>
            <person name="O'Leary S."/>
            <person name="Kodira C."/>
            <person name="Zeng Q."/>
            <person name="Yandava C."/>
            <person name="Alvarado L."/>
            <person name="Longcore J."/>
            <person name="James T."/>
        </authorList>
    </citation>
    <scope>NUCLEOTIDE SEQUENCE [LARGE SCALE GENOMIC DNA]</scope>
    <source>
        <strain evidence="2 3">JEL423</strain>
    </source>
</reference>
<evidence type="ECO:0000256" key="1">
    <source>
        <dbReference type="SAM" id="MobiDB-lite"/>
    </source>
</evidence>
<evidence type="ECO:0000313" key="3">
    <source>
        <dbReference type="Proteomes" id="UP000077115"/>
    </source>
</evidence>
<feature type="compositionally biased region" description="Polar residues" evidence="1">
    <location>
        <begin position="36"/>
        <end position="61"/>
    </location>
</feature>
<protein>
    <submittedName>
        <fullName evidence="2">Uncharacterized protein</fullName>
    </submittedName>
</protein>
<dbReference type="AlphaFoldDB" id="A0A177WPY3"/>
<organism evidence="2 3">
    <name type="scientific">Batrachochytrium dendrobatidis (strain JEL423)</name>
    <dbReference type="NCBI Taxonomy" id="403673"/>
    <lineage>
        <taxon>Eukaryota</taxon>
        <taxon>Fungi</taxon>
        <taxon>Fungi incertae sedis</taxon>
        <taxon>Chytridiomycota</taxon>
        <taxon>Chytridiomycota incertae sedis</taxon>
        <taxon>Chytridiomycetes</taxon>
        <taxon>Rhizophydiales</taxon>
        <taxon>Rhizophydiales incertae sedis</taxon>
        <taxon>Batrachochytrium</taxon>
    </lineage>
</organism>
<dbReference type="EMBL" id="DS022307">
    <property type="protein sequence ID" value="OAJ42175.1"/>
    <property type="molecule type" value="Genomic_DNA"/>
</dbReference>
<name>A0A177WPY3_BATDL</name>
<feature type="region of interest" description="Disordered" evidence="1">
    <location>
        <begin position="235"/>
        <end position="256"/>
    </location>
</feature>
<dbReference type="VEuPathDB" id="FungiDB:BDEG_25666"/>
<proteinExistence type="predicted"/>
<accession>A0A177WPY3</accession>
<feature type="compositionally biased region" description="Polar residues" evidence="1">
    <location>
        <begin position="284"/>
        <end position="296"/>
    </location>
</feature>
<feature type="region of interest" description="Disordered" evidence="1">
    <location>
        <begin position="350"/>
        <end position="371"/>
    </location>
</feature>
<evidence type="ECO:0000313" key="2">
    <source>
        <dbReference type="EMBL" id="OAJ42177.1"/>
    </source>
</evidence>
<dbReference type="EMBL" id="DS022307">
    <property type="protein sequence ID" value="OAJ42173.1"/>
    <property type="molecule type" value="Genomic_DNA"/>
</dbReference>
<feature type="compositionally biased region" description="Polar residues" evidence="1">
    <location>
        <begin position="350"/>
        <end position="370"/>
    </location>
</feature>
<dbReference type="EMBL" id="DS022307">
    <property type="protein sequence ID" value="OAJ42172.1"/>
    <property type="molecule type" value="Genomic_DNA"/>
</dbReference>
<feature type="compositionally biased region" description="Polar residues" evidence="1">
    <location>
        <begin position="1"/>
        <end position="28"/>
    </location>
</feature>
<dbReference type="Proteomes" id="UP000077115">
    <property type="component" value="Unassembled WGS sequence"/>
</dbReference>
<feature type="compositionally biased region" description="Polar residues" evidence="1">
    <location>
        <begin position="74"/>
        <end position="84"/>
    </location>
</feature>
<feature type="compositionally biased region" description="Polar residues" evidence="1">
    <location>
        <begin position="409"/>
        <end position="418"/>
    </location>
</feature>
<gene>
    <name evidence="2" type="ORF">BDEG_25666</name>
</gene>
<feature type="compositionally biased region" description="Polar residues" evidence="1">
    <location>
        <begin position="123"/>
        <end position="134"/>
    </location>
</feature>
<dbReference type="EMBL" id="DS022307">
    <property type="protein sequence ID" value="OAJ42174.1"/>
    <property type="molecule type" value="Genomic_DNA"/>
</dbReference>
<reference evidence="2 3" key="2">
    <citation type="submission" date="2016-05" db="EMBL/GenBank/DDBJ databases">
        <title>Lineage-specific infection strategies underlie the spectrum of fungal disease in amphibians.</title>
        <authorList>
            <person name="Cuomo C.A."/>
            <person name="Farrer R.A."/>
            <person name="James T."/>
            <person name="Longcore J."/>
            <person name="Birren B."/>
        </authorList>
    </citation>
    <scope>NUCLEOTIDE SEQUENCE [LARGE SCALE GENOMIC DNA]</scope>
    <source>
        <strain evidence="2 3">JEL423</strain>
    </source>
</reference>
<feature type="region of interest" description="Disordered" evidence="1">
    <location>
        <begin position="284"/>
        <end position="313"/>
    </location>
</feature>
<dbReference type="EMBL" id="DS022307">
    <property type="protein sequence ID" value="OAJ42176.1"/>
    <property type="molecule type" value="Genomic_DNA"/>
</dbReference>
<feature type="region of interest" description="Disordered" evidence="1">
    <location>
        <begin position="385"/>
        <end position="418"/>
    </location>
</feature>
<feature type="compositionally biased region" description="Low complexity" evidence="1">
    <location>
        <begin position="85"/>
        <end position="107"/>
    </location>
</feature>
<feature type="region of interest" description="Disordered" evidence="1">
    <location>
        <begin position="1"/>
        <end position="204"/>
    </location>
</feature>
<dbReference type="EMBL" id="DS022307">
    <property type="protein sequence ID" value="OAJ42177.1"/>
    <property type="molecule type" value="Genomic_DNA"/>
</dbReference>
<sequence>MKQKSLQASPRQQHPSTQYSQQPIQTHYQEAHPNHHPSTQQSFSHQQYDQHQNYSARSQSEVPLDRKDDRCISPNFNHRTSFQGSNNPSIPPNSMSHSSRSSSSSPSTAKVVSGALPPIVPGQAQSPYVDSRTHPSQHLHQKLPSLAAQIQHSAGSHSPRPLLSSESFSAPHPHQTRHQPFHSHPYPYPPSHHQYPQNAQHTSYPQQLGKRMAFSASAGNDYNSSAYSSHALPQTKYQRVEGASVRPSSTQTLHYQHHNAQSDRHLVEAGMGAAGPLHDTAAVSTASYQTQNSPNNHFRRAEAQPHHSTPRHYSYANQRPMAYSDEVSEAHRSTHGMRTHVVSGLAASNSAMSTSPTVPPLSSQSPYSSDTRTEILDRLESHLASRHVKSEGSSQSHYTLPDKSKLYVPTNSNRTSTSHIPATTLPSSTIPVQSGNGKLMPDSLLLAAYSPTSTTMQDLVGLLTEWRQSDVAFQNRLSALIDSLDGYAQGTIGVKSVSVPDTNQ</sequence>